<evidence type="ECO:0000313" key="3">
    <source>
        <dbReference type="Proteomes" id="UP001321486"/>
    </source>
</evidence>
<name>A0ABM8GTC5_9MICO</name>
<keyword evidence="3" id="KW-1185">Reference proteome</keyword>
<proteinExistence type="predicted"/>
<gene>
    <name evidence="2" type="ORF">GCM10025867_39440</name>
</gene>
<feature type="region of interest" description="Disordered" evidence="1">
    <location>
        <begin position="25"/>
        <end position="44"/>
    </location>
</feature>
<dbReference type="Proteomes" id="UP001321486">
    <property type="component" value="Chromosome"/>
</dbReference>
<reference evidence="3" key="1">
    <citation type="journal article" date="2019" name="Int. J. Syst. Evol. Microbiol.">
        <title>The Global Catalogue of Microorganisms (GCM) 10K type strain sequencing project: providing services to taxonomists for standard genome sequencing and annotation.</title>
        <authorList>
            <consortium name="The Broad Institute Genomics Platform"/>
            <consortium name="The Broad Institute Genome Sequencing Center for Infectious Disease"/>
            <person name="Wu L."/>
            <person name="Ma J."/>
        </authorList>
    </citation>
    <scope>NUCLEOTIDE SEQUENCE [LARGE SCALE GENOMIC DNA]</scope>
    <source>
        <strain evidence="3">NBRC 108728</strain>
    </source>
</reference>
<accession>A0ABM8GTC5</accession>
<protein>
    <submittedName>
        <fullName evidence="2">Uncharacterized protein</fullName>
    </submittedName>
</protein>
<evidence type="ECO:0000256" key="1">
    <source>
        <dbReference type="SAM" id="MobiDB-lite"/>
    </source>
</evidence>
<evidence type="ECO:0000313" key="2">
    <source>
        <dbReference type="EMBL" id="BDZ51703.1"/>
    </source>
</evidence>
<sequence>MINNNKTNDGNANANNVHVRGVNRFDLRTGRGAPDPEPETPTPRRARLKFSATLETDMLHSFVTDWDERPRRTGIRTP</sequence>
<organism evidence="2 3">
    <name type="scientific">Frondihabitans sucicola</name>
    <dbReference type="NCBI Taxonomy" id="1268041"/>
    <lineage>
        <taxon>Bacteria</taxon>
        <taxon>Bacillati</taxon>
        <taxon>Actinomycetota</taxon>
        <taxon>Actinomycetes</taxon>
        <taxon>Micrococcales</taxon>
        <taxon>Microbacteriaceae</taxon>
        <taxon>Frondihabitans</taxon>
    </lineage>
</organism>
<dbReference type="EMBL" id="AP027732">
    <property type="protein sequence ID" value="BDZ51703.1"/>
    <property type="molecule type" value="Genomic_DNA"/>
</dbReference>